<comment type="caution">
    <text evidence="1">The sequence shown here is derived from an EMBL/GenBank/DDBJ whole genome shotgun (WGS) entry which is preliminary data.</text>
</comment>
<accession>A0ACC2L155</accession>
<dbReference type="Proteomes" id="UP001234297">
    <property type="component" value="Chromosome 6"/>
</dbReference>
<keyword evidence="2" id="KW-1185">Reference proteome</keyword>
<gene>
    <name evidence="1" type="ORF">MRB53_020491</name>
</gene>
<evidence type="ECO:0000313" key="1">
    <source>
        <dbReference type="EMBL" id="KAJ8627184.1"/>
    </source>
</evidence>
<protein>
    <submittedName>
        <fullName evidence="1">Uncharacterized protein</fullName>
    </submittedName>
</protein>
<evidence type="ECO:0000313" key="2">
    <source>
        <dbReference type="Proteomes" id="UP001234297"/>
    </source>
</evidence>
<sequence>MENGRDSDLKTVAKRAPTVEEKHAHPMLSDTVIRFSNAFPSPPFPIPSTKPPKIQASSSSSWKRKDIWRRNPVQNTNTSNASSSSSSSPSRLHLLPPQHIHQQQHQHQQYWDRSIDMEELMRSLSQTSTEEELHSVMSPYKERQLSLRFMVSVLSREPDWQRSLALLDWMLDVAGYRPSVFAYNVVLRNALRSGQWPLARGLVDEMRSRGISPDRFTYSTLITRLASAGLLDSALSFLHQMEELDRVSPDLILYCNLIELARKLRDYSKAISLFTRLRRSGITPDLIAYNSIINVYGKAKLFRDARLMLDEMREAGVPPDTVSYSTLLAALVEDGRFVEALSVFSEMNAAGCAVDLTTCNIMIDVYGQMDMAKEADRLFWSLRKMGIEPSVVSYNTILRVYGEAELFGEAIHLFRLMQRKGIEQNVVTYNTMIKIYGKSLEHEKATNLMQEMQTRGIEPNAVTFSTIISIWGKAGRLDRAATLFQKLRSAGVEIDQVLYQTMIVTYERAGLVGHAKRLLHELKQPDNVPRETAIAILANAGRIEEATWVFRQAFDTGEVKDLSTFGCMIDLFSRNKKHRNAVEVFEKMRSAGYFPDSNVIATVLNAYGKMQAFDKAEDVYQEMQELGCVFSDQVHFQMLSLLGAKGDFKAMELLFERLDANPNIDKKDLHLVAAGIYQRANRLDDAAHIADRMSRGRVLKSQVDIPDYAIHRGGEIQQAATTKRAPTCSDFLDDLGLEGCIEHVWQDTIVYLDNNEPILIGRAYGRVSQHLLREELLKRCFESGVAYLDSKVEKIIEAKDGHSLVACEREITIPCRLAIVASGAASGKLLQYEVGGPQVTMQTAYGVEVEVGHCCLNCD</sequence>
<proteinExistence type="predicted"/>
<organism evidence="1 2">
    <name type="scientific">Persea americana</name>
    <name type="common">Avocado</name>
    <dbReference type="NCBI Taxonomy" id="3435"/>
    <lineage>
        <taxon>Eukaryota</taxon>
        <taxon>Viridiplantae</taxon>
        <taxon>Streptophyta</taxon>
        <taxon>Embryophyta</taxon>
        <taxon>Tracheophyta</taxon>
        <taxon>Spermatophyta</taxon>
        <taxon>Magnoliopsida</taxon>
        <taxon>Magnoliidae</taxon>
        <taxon>Laurales</taxon>
        <taxon>Lauraceae</taxon>
        <taxon>Persea</taxon>
    </lineage>
</organism>
<name>A0ACC2L155_PERAE</name>
<dbReference type="EMBL" id="CM056814">
    <property type="protein sequence ID" value="KAJ8627184.1"/>
    <property type="molecule type" value="Genomic_DNA"/>
</dbReference>
<reference evidence="1 2" key="1">
    <citation type="journal article" date="2022" name="Hortic Res">
        <title>A haplotype resolved chromosomal level avocado genome allows analysis of novel avocado genes.</title>
        <authorList>
            <person name="Nath O."/>
            <person name="Fletcher S.J."/>
            <person name="Hayward A."/>
            <person name="Shaw L.M."/>
            <person name="Masouleh A.K."/>
            <person name="Furtado A."/>
            <person name="Henry R.J."/>
            <person name="Mitter N."/>
        </authorList>
    </citation>
    <scope>NUCLEOTIDE SEQUENCE [LARGE SCALE GENOMIC DNA]</scope>
    <source>
        <strain evidence="2">cv. Hass</strain>
    </source>
</reference>